<dbReference type="CDD" id="cd05403">
    <property type="entry name" value="NT_KNTase_like"/>
    <property type="match status" value="1"/>
</dbReference>
<dbReference type="Pfam" id="PF01909">
    <property type="entry name" value="NTP_transf_2"/>
    <property type="match status" value="1"/>
</dbReference>
<protein>
    <submittedName>
        <fullName evidence="2">Nucleotidyltransferase domain-containing protein</fullName>
    </submittedName>
</protein>
<gene>
    <name evidence="2" type="ORF">JRA39_002054</name>
</gene>
<proteinExistence type="predicted"/>
<dbReference type="InterPro" id="IPR002934">
    <property type="entry name" value="Polymerase_NTP_transf_dom"/>
</dbReference>
<name>A0AAI9MWG0_PROST</name>
<dbReference type="AlphaFoldDB" id="A0AAI9MWG0"/>
<sequence length="261" mass="29796">MAVDENGYISTLNNNTTQTTYQGIVSFVQAELLAEYGEAICSIFIYGSVARGHAIPSISDLDLCVIFNNNISENETLALEHIAQNSIQYFPIIPKIDFDIATKQEVLAPSNINSWGYWLKHHCRIIYGEDLSLFFPRFRPSRDIALAVNSDYHSVLLEYRQKIANTDDHSTYLTLSKQAAKKLIRSTNILRTFHDNDWPDTLSEHVSRLSGKYPKLEQQLPFFIEQIQLGIHSKHDFIAHLQAALTCLLQEDKSIMPYEKT</sequence>
<evidence type="ECO:0000313" key="2">
    <source>
        <dbReference type="EMBL" id="EMP9433003.1"/>
    </source>
</evidence>
<evidence type="ECO:0000259" key="1">
    <source>
        <dbReference type="Pfam" id="PF01909"/>
    </source>
</evidence>
<comment type="caution">
    <text evidence="2">The sequence shown here is derived from an EMBL/GenBank/DDBJ whole genome shotgun (WGS) entry which is preliminary data.</text>
</comment>
<dbReference type="GO" id="GO:0016779">
    <property type="term" value="F:nucleotidyltransferase activity"/>
    <property type="evidence" value="ECO:0007669"/>
    <property type="project" value="InterPro"/>
</dbReference>
<reference evidence="2" key="1">
    <citation type="submission" date="2024-02" db="EMBL/GenBank/DDBJ databases">
        <authorList>
            <consortium name="Clinical and Environmental Microbiology Branch: Whole genome sequencing antimicrobial resistance pathogens in the healthcare setting"/>
        </authorList>
    </citation>
    <scope>NUCLEOTIDE SEQUENCE</scope>
    <source>
        <strain evidence="2">2020GO-00142</strain>
    </source>
</reference>
<dbReference type="Gene3D" id="3.30.460.10">
    <property type="entry name" value="Beta Polymerase, domain 2"/>
    <property type="match status" value="1"/>
</dbReference>
<dbReference type="InterPro" id="IPR043519">
    <property type="entry name" value="NT_sf"/>
</dbReference>
<dbReference type="EMBL" id="AAZDVE040000013">
    <property type="protein sequence ID" value="EMP9433003.1"/>
    <property type="molecule type" value="Genomic_DNA"/>
</dbReference>
<dbReference type="SUPFAM" id="SSF81301">
    <property type="entry name" value="Nucleotidyltransferase"/>
    <property type="match status" value="1"/>
</dbReference>
<organism evidence="2">
    <name type="scientific">Providencia stuartii</name>
    <dbReference type="NCBI Taxonomy" id="588"/>
    <lineage>
        <taxon>Bacteria</taxon>
        <taxon>Pseudomonadati</taxon>
        <taxon>Pseudomonadota</taxon>
        <taxon>Gammaproteobacteria</taxon>
        <taxon>Enterobacterales</taxon>
        <taxon>Morganellaceae</taxon>
        <taxon>Providencia</taxon>
    </lineage>
</organism>
<accession>A0AAI9MWG0</accession>
<feature type="domain" description="Polymerase nucleotidyl transferase" evidence="1">
    <location>
        <begin position="40"/>
        <end position="78"/>
    </location>
</feature>